<dbReference type="GO" id="GO:0005886">
    <property type="term" value="C:plasma membrane"/>
    <property type="evidence" value="ECO:0007669"/>
    <property type="project" value="UniProtKB-SubCell"/>
</dbReference>
<evidence type="ECO:0000256" key="2">
    <source>
        <dbReference type="ARBA" id="ARBA00006156"/>
    </source>
</evidence>
<comment type="subcellular location">
    <subcellularLocation>
        <location evidence="1">Cell membrane</location>
        <topology evidence="1">Multi-pass membrane protein</topology>
    </subcellularLocation>
</comment>
<dbReference type="PRINTS" id="PR00952">
    <property type="entry name" value="TYPE3IMQPROT"/>
</dbReference>
<evidence type="ECO:0000313" key="9">
    <source>
        <dbReference type="Proteomes" id="UP000198804"/>
    </source>
</evidence>
<dbReference type="OrthoDB" id="9806440at2"/>
<dbReference type="RefSeq" id="WP_091949778.1">
    <property type="nucleotide sequence ID" value="NZ_FOSV01000017.1"/>
</dbReference>
<dbReference type="InterPro" id="IPR002191">
    <property type="entry name" value="Bac_export_3"/>
</dbReference>
<dbReference type="STRING" id="414703.SAMN04488125_11793"/>
<protein>
    <submittedName>
        <fullName evidence="8">Flagellar biosynthetic protein FliQ</fullName>
    </submittedName>
</protein>
<keyword evidence="3" id="KW-1003">Cell membrane</keyword>
<dbReference type="EMBL" id="FOSV01000017">
    <property type="protein sequence ID" value="SFL54246.1"/>
    <property type="molecule type" value="Genomic_DNA"/>
</dbReference>
<evidence type="ECO:0000256" key="5">
    <source>
        <dbReference type="ARBA" id="ARBA00022989"/>
    </source>
</evidence>
<dbReference type="PIRSF" id="PIRSF004669">
    <property type="entry name" value="FliQ"/>
    <property type="match status" value="1"/>
</dbReference>
<organism evidence="8 9">
    <name type="scientific">Methylorubrum salsuginis</name>
    <dbReference type="NCBI Taxonomy" id="414703"/>
    <lineage>
        <taxon>Bacteria</taxon>
        <taxon>Pseudomonadati</taxon>
        <taxon>Pseudomonadota</taxon>
        <taxon>Alphaproteobacteria</taxon>
        <taxon>Hyphomicrobiales</taxon>
        <taxon>Methylobacteriaceae</taxon>
        <taxon>Methylorubrum</taxon>
    </lineage>
</organism>
<dbReference type="AlphaFoldDB" id="A0A1I4IKF4"/>
<sequence>MNEVDALELVRAAIWTVLIGAGPSVGAAMLIGIVVALVQALTQIQEVTLTFVPKIVAILLVLLVTGTFVGGQIHAFAEMTYGKIATGF</sequence>
<keyword evidence="6 7" id="KW-0472">Membrane</keyword>
<dbReference type="PANTHER" id="PTHR34040:SF2">
    <property type="entry name" value="FLAGELLAR BIOSYNTHETIC PROTEIN FLIQ"/>
    <property type="match status" value="1"/>
</dbReference>
<evidence type="ECO:0000256" key="3">
    <source>
        <dbReference type="ARBA" id="ARBA00022475"/>
    </source>
</evidence>
<gene>
    <name evidence="8" type="ORF">SAMN04488125_11793</name>
</gene>
<dbReference type="GO" id="GO:0009306">
    <property type="term" value="P:protein secretion"/>
    <property type="evidence" value="ECO:0007669"/>
    <property type="project" value="InterPro"/>
</dbReference>
<evidence type="ECO:0000256" key="7">
    <source>
        <dbReference type="SAM" id="Phobius"/>
    </source>
</evidence>
<feature type="transmembrane region" description="Helical" evidence="7">
    <location>
        <begin position="51"/>
        <end position="73"/>
    </location>
</feature>
<keyword evidence="5 7" id="KW-1133">Transmembrane helix</keyword>
<evidence type="ECO:0000256" key="4">
    <source>
        <dbReference type="ARBA" id="ARBA00022692"/>
    </source>
</evidence>
<evidence type="ECO:0000313" key="8">
    <source>
        <dbReference type="EMBL" id="SFL54246.1"/>
    </source>
</evidence>
<dbReference type="Pfam" id="PF01313">
    <property type="entry name" value="Bac_export_3"/>
    <property type="match status" value="1"/>
</dbReference>
<keyword evidence="8" id="KW-0282">Flagellum</keyword>
<accession>A0A1I4IKF4</accession>
<evidence type="ECO:0000256" key="1">
    <source>
        <dbReference type="ARBA" id="ARBA00004651"/>
    </source>
</evidence>
<dbReference type="Proteomes" id="UP000198804">
    <property type="component" value="Unassembled WGS sequence"/>
</dbReference>
<keyword evidence="4 7" id="KW-0812">Transmembrane</keyword>
<keyword evidence="9" id="KW-1185">Reference proteome</keyword>
<dbReference type="PANTHER" id="PTHR34040">
    <property type="entry name" value="FLAGELLAR BIOSYNTHETIC PROTEIN FLIQ"/>
    <property type="match status" value="1"/>
</dbReference>
<keyword evidence="8" id="KW-0969">Cilium</keyword>
<keyword evidence="8" id="KW-0966">Cell projection</keyword>
<name>A0A1I4IKF4_9HYPH</name>
<feature type="transmembrane region" description="Helical" evidence="7">
    <location>
        <begin position="12"/>
        <end position="39"/>
    </location>
</feature>
<evidence type="ECO:0000256" key="6">
    <source>
        <dbReference type="ARBA" id="ARBA00023136"/>
    </source>
</evidence>
<dbReference type="NCBIfam" id="NF004671">
    <property type="entry name" value="PRK06010.1"/>
    <property type="match status" value="1"/>
</dbReference>
<reference evidence="9" key="1">
    <citation type="submission" date="2016-10" db="EMBL/GenBank/DDBJ databases">
        <authorList>
            <person name="Varghese N."/>
            <person name="Submissions S."/>
        </authorList>
    </citation>
    <scope>NUCLEOTIDE SEQUENCE [LARGE SCALE GENOMIC DNA]</scope>
    <source>
        <strain evidence="9">CGMCC 1.6474</strain>
    </source>
</reference>
<proteinExistence type="inferred from homology"/>
<comment type="similarity">
    <text evidence="2">Belongs to the FliQ/MopD/SpaQ family.</text>
</comment>